<evidence type="ECO:0000256" key="2">
    <source>
        <dbReference type="ARBA" id="ARBA00022448"/>
    </source>
</evidence>
<dbReference type="Proteomes" id="UP001271648">
    <property type="component" value="Unassembled WGS sequence"/>
</dbReference>
<feature type="domain" description="Na+/H+ antiporter NhaC-like C-terminal" evidence="10">
    <location>
        <begin position="159"/>
        <end position="451"/>
    </location>
</feature>
<keyword evidence="2" id="KW-0813">Transport</keyword>
<evidence type="ECO:0000313" key="11">
    <source>
        <dbReference type="EMBL" id="MDW0117447.1"/>
    </source>
</evidence>
<evidence type="ECO:0000256" key="8">
    <source>
        <dbReference type="ARBA" id="ARBA00038435"/>
    </source>
</evidence>
<gene>
    <name evidence="11" type="primary">nhaC</name>
    <name evidence="11" type="ORF">QTL97_10915</name>
</gene>
<feature type="transmembrane region" description="Helical" evidence="9">
    <location>
        <begin position="191"/>
        <end position="212"/>
    </location>
</feature>
<keyword evidence="4" id="KW-1003">Cell membrane</keyword>
<feature type="transmembrane region" description="Helical" evidence="9">
    <location>
        <begin position="74"/>
        <end position="101"/>
    </location>
</feature>
<feature type="transmembrane region" description="Helical" evidence="9">
    <location>
        <begin position="108"/>
        <end position="128"/>
    </location>
</feature>
<evidence type="ECO:0000256" key="7">
    <source>
        <dbReference type="ARBA" id="ARBA00023136"/>
    </source>
</evidence>
<dbReference type="InterPro" id="IPR004770">
    <property type="entry name" value="Na/H_antiport_NhaC"/>
</dbReference>
<proteinExistence type="inferred from homology"/>
<organism evidence="11 12">
    <name type="scientific">Sporosarcina thermotolerans</name>
    <dbReference type="NCBI Taxonomy" id="633404"/>
    <lineage>
        <taxon>Bacteria</taxon>
        <taxon>Bacillati</taxon>
        <taxon>Bacillota</taxon>
        <taxon>Bacilli</taxon>
        <taxon>Bacillales</taxon>
        <taxon>Caryophanaceae</taxon>
        <taxon>Sporosarcina</taxon>
    </lineage>
</organism>
<comment type="caution">
    <text evidence="11">The sequence shown here is derived from an EMBL/GenBank/DDBJ whole genome shotgun (WGS) entry which is preliminary data.</text>
</comment>
<evidence type="ECO:0000259" key="10">
    <source>
        <dbReference type="Pfam" id="PF03553"/>
    </source>
</evidence>
<keyword evidence="6 9" id="KW-1133">Transmembrane helix</keyword>
<protein>
    <submittedName>
        <fullName evidence="11">Na+/H+ antiporter NhaC</fullName>
    </submittedName>
</protein>
<accession>A0AAW9A7R5</accession>
<comment type="similarity">
    <text evidence="8">Belongs to the NhaC Na(+)/H(+) (TC 2.A.35) antiporter family.</text>
</comment>
<feature type="transmembrane region" description="Helical" evidence="9">
    <location>
        <begin position="428"/>
        <end position="448"/>
    </location>
</feature>
<evidence type="ECO:0000256" key="3">
    <source>
        <dbReference type="ARBA" id="ARBA00022449"/>
    </source>
</evidence>
<dbReference type="Pfam" id="PF03553">
    <property type="entry name" value="Na_H_antiporter"/>
    <property type="match status" value="1"/>
</dbReference>
<feature type="transmembrane region" description="Helical" evidence="9">
    <location>
        <begin position="12"/>
        <end position="30"/>
    </location>
</feature>
<comment type="subcellular location">
    <subcellularLocation>
        <location evidence="1">Cell membrane</location>
        <topology evidence="1">Multi-pass membrane protein</topology>
    </subcellularLocation>
</comment>
<feature type="transmembrane region" description="Helical" evidence="9">
    <location>
        <begin position="348"/>
        <end position="375"/>
    </location>
</feature>
<dbReference type="InterPro" id="IPR052180">
    <property type="entry name" value="NhaC_Na-H+_Antiporter"/>
</dbReference>
<keyword evidence="7 9" id="KW-0472">Membrane</keyword>
<feature type="transmembrane region" description="Helical" evidence="9">
    <location>
        <begin position="259"/>
        <end position="276"/>
    </location>
</feature>
<dbReference type="RefSeq" id="WP_317940786.1">
    <property type="nucleotide sequence ID" value="NZ_JAUBDJ010000006.1"/>
</dbReference>
<evidence type="ECO:0000256" key="9">
    <source>
        <dbReference type="SAM" id="Phobius"/>
    </source>
</evidence>
<evidence type="ECO:0000256" key="4">
    <source>
        <dbReference type="ARBA" id="ARBA00022475"/>
    </source>
</evidence>
<dbReference type="GO" id="GO:0005886">
    <property type="term" value="C:plasma membrane"/>
    <property type="evidence" value="ECO:0007669"/>
    <property type="project" value="UniProtKB-SubCell"/>
</dbReference>
<evidence type="ECO:0000256" key="1">
    <source>
        <dbReference type="ARBA" id="ARBA00004651"/>
    </source>
</evidence>
<dbReference type="PANTHER" id="PTHR33451:SF3">
    <property type="entry name" value="MALATE-2H(+)_NA(+)-LACTATE ANTIPORTER"/>
    <property type="match status" value="1"/>
</dbReference>
<evidence type="ECO:0000313" key="12">
    <source>
        <dbReference type="Proteomes" id="UP001271648"/>
    </source>
</evidence>
<evidence type="ECO:0000256" key="6">
    <source>
        <dbReference type="ARBA" id="ARBA00022989"/>
    </source>
</evidence>
<feature type="transmembrane region" description="Helical" evidence="9">
    <location>
        <begin position="308"/>
        <end position="328"/>
    </location>
</feature>
<keyword evidence="3" id="KW-0050">Antiport</keyword>
<dbReference type="PANTHER" id="PTHR33451">
    <property type="entry name" value="MALATE-2H(+)/NA(+)-LACTATE ANTIPORTER"/>
    <property type="match status" value="1"/>
</dbReference>
<sequence length="464" mass="49114">MRKTVKPSLGYSIMLVLLAVLMISVGMIAFKASIQIMMFITMLSIIPFVMRLGYNYKQVEEFMFSMMGKVMNPILIIMAVGALIGAWILAGTVPTMIFYGLKLVSPEFFLLTSLLFCSIVSLGTGTSFGTMGTAGLALIGMGHVLGVPPGMTAGAIISGAYFGDKMSPLSDSTNIVAAMSGSDLFKHIKHMLWTTVPAYILTAIIFGVIDFTRDGSANSSDIDAILGYLSEGFNLGFVPLIPILVLIVLLVLKKPAVTSIFVAALTGGFIAIVYQGNTISTALNTLYTGYRFESGIAAMDSLLQRGGVSSMLGIVALFLLALGLGGLLQGSGALNTILDAFASRIKSVGGLIATTVIVSYITVGASGVISFAAAITGTLMKPLYKQFGVRPENLSRTIEDTATQSAALFPWSINSIFAAATLGVSPAAFIPFCFLAFITPVFTLIYGFTGFTITRIDSEEIDME</sequence>
<dbReference type="GO" id="GO:0015297">
    <property type="term" value="F:antiporter activity"/>
    <property type="evidence" value="ECO:0007669"/>
    <property type="project" value="UniProtKB-KW"/>
</dbReference>
<dbReference type="NCBIfam" id="TIGR00931">
    <property type="entry name" value="antiport_nhaC"/>
    <property type="match status" value="1"/>
</dbReference>
<feature type="transmembrane region" description="Helical" evidence="9">
    <location>
        <begin position="37"/>
        <end position="54"/>
    </location>
</feature>
<dbReference type="EMBL" id="JAUBDJ010000006">
    <property type="protein sequence ID" value="MDW0117447.1"/>
    <property type="molecule type" value="Genomic_DNA"/>
</dbReference>
<name>A0AAW9A7R5_9BACL</name>
<keyword evidence="12" id="KW-1185">Reference proteome</keyword>
<reference evidence="11 12" key="1">
    <citation type="submission" date="2023-06" db="EMBL/GenBank/DDBJ databases">
        <title>Sporosarcina sp. nov., isolated from Korean traditional fermented seafood 'Jeotgal'.</title>
        <authorList>
            <person name="Yang A.I."/>
            <person name="Shin N.-R."/>
        </authorList>
    </citation>
    <scope>NUCLEOTIDE SEQUENCE [LARGE SCALE GENOMIC DNA]</scope>
    <source>
        <strain evidence="11 12">KCTC43456</strain>
    </source>
</reference>
<dbReference type="AlphaFoldDB" id="A0AAW9A7R5"/>
<feature type="transmembrane region" description="Helical" evidence="9">
    <location>
        <begin position="134"/>
        <end position="162"/>
    </location>
</feature>
<evidence type="ECO:0000256" key="5">
    <source>
        <dbReference type="ARBA" id="ARBA00022692"/>
    </source>
</evidence>
<keyword evidence="5 9" id="KW-0812">Transmembrane</keyword>
<dbReference type="InterPro" id="IPR018461">
    <property type="entry name" value="Na/H_Antiport_NhaC-like_C"/>
</dbReference>
<feature type="transmembrane region" description="Helical" evidence="9">
    <location>
        <begin position="232"/>
        <end position="252"/>
    </location>
</feature>